<evidence type="ECO:0000313" key="4">
    <source>
        <dbReference type="Proteomes" id="UP000321196"/>
    </source>
</evidence>
<dbReference type="InterPro" id="IPR003675">
    <property type="entry name" value="Rce1/LyrA-like_dom"/>
</dbReference>
<dbReference type="Proteomes" id="UP000321196">
    <property type="component" value="Unassembled WGS sequence"/>
</dbReference>
<dbReference type="OrthoDB" id="5002656at2"/>
<organism evidence="3 4">
    <name type="scientific">Microbacterium mitrae</name>
    <dbReference type="NCBI Taxonomy" id="664640"/>
    <lineage>
        <taxon>Bacteria</taxon>
        <taxon>Bacillati</taxon>
        <taxon>Actinomycetota</taxon>
        <taxon>Actinomycetes</taxon>
        <taxon>Micrococcales</taxon>
        <taxon>Microbacteriaceae</taxon>
        <taxon>Microbacterium</taxon>
    </lineage>
</organism>
<keyword evidence="4" id="KW-1185">Reference proteome</keyword>
<protein>
    <submittedName>
        <fullName evidence="3">CPBP family intramembrane metalloprotease</fullName>
    </submittedName>
</protein>
<name>A0A5C8HLZ8_9MICO</name>
<dbReference type="AlphaFoldDB" id="A0A5C8HLZ8"/>
<dbReference type="EMBL" id="VRSW01000004">
    <property type="protein sequence ID" value="TXK03427.1"/>
    <property type="molecule type" value="Genomic_DNA"/>
</dbReference>
<keyword evidence="3" id="KW-0378">Hydrolase</keyword>
<proteinExistence type="predicted"/>
<feature type="transmembrane region" description="Helical" evidence="1">
    <location>
        <begin position="117"/>
        <end position="143"/>
    </location>
</feature>
<keyword evidence="1" id="KW-1133">Transmembrane helix</keyword>
<evidence type="ECO:0000259" key="2">
    <source>
        <dbReference type="Pfam" id="PF02517"/>
    </source>
</evidence>
<gene>
    <name evidence="3" type="ORF">FVP60_11110</name>
</gene>
<keyword evidence="3" id="KW-0645">Protease</keyword>
<keyword evidence="1" id="KW-0472">Membrane</keyword>
<keyword evidence="3" id="KW-0482">Metalloprotease</keyword>
<feature type="transmembrane region" description="Helical" evidence="1">
    <location>
        <begin position="42"/>
        <end position="60"/>
    </location>
</feature>
<dbReference type="GO" id="GO:0008237">
    <property type="term" value="F:metallopeptidase activity"/>
    <property type="evidence" value="ECO:0007669"/>
    <property type="project" value="UniProtKB-KW"/>
</dbReference>
<feature type="transmembrane region" description="Helical" evidence="1">
    <location>
        <begin position="72"/>
        <end position="91"/>
    </location>
</feature>
<dbReference type="GO" id="GO:0004175">
    <property type="term" value="F:endopeptidase activity"/>
    <property type="evidence" value="ECO:0007669"/>
    <property type="project" value="UniProtKB-ARBA"/>
</dbReference>
<feature type="transmembrane region" description="Helical" evidence="1">
    <location>
        <begin position="204"/>
        <end position="225"/>
    </location>
</feature>
<evidence type="ECO:0000256" key="1">
    <source>
        <dbReference type="SAM" id="Phobius"/>
    </source>
</evidence>
<dbReference type="GO" id="GO:0006508">
    <property type="term" value="P:proteolysis"/>
    <property type="evidence" value="ECO:0007669"/>
    <property type="project" value="UniProtKB-KW"/>
</dbReference>
<dbReference type="RefSeq" id="WP_147826359.1">
    <property type="nucleotide sequence ID" value="NZ_BAAARG010000001.1"/>
</dbReference>
<dbReference type="Pfam" id="PF02517">
    <property type="entry name" value="Rce1-like"/>
    <property type="match status" value="1"/>
</dbReference>
<accession>A0A5C8HLZ8</accession>
<reference evidence="3 4" key="1">
    <citation type="submission" date="2019-08" db="EMBL/GenBank/DDBJ databases">
        <authorList>
            <person name="Dong K."/>
        </authorList>
    </citation>
    <scope>NUCLEOTIDE SEQUENCE [LARGE SCALE GENOMIC DNA]</scope>
    <source>
        <strain evidence="3 4">M4-8</strain>
    </source>
</reference>
<evidence type="ECO:0000313" key="3">
    <source>
        <dbReference type="EMBL" id="TXK03427.1"/>
    </source>
</evidence>
<feature type="transmembrane region" description="Helical" evidence="1">
    <location>
        <begin position="231"/>
        <end position="249"/>
    </location>
</feature>
<feature type="transmembrane region" description="Helical" evidence="1">
    <location>
        <begin position="163"/>
        <end position="183"/>
    </location>
</feature>
<sequence length="288" mass="30916">MAAVAACVRGKMGACAHLSRPAHFMVEAATLKNTAGRAWRLLAVRLGLILVVTLVIWLIIRATSGIESFPPSTTWATLGLLPVNVLCLVMVRKFYRDEGVSLSAALGIQKGRIGRDVLWGLLWLFVLNVPFMAVVAGTVFALYGSDAPSAFATIFFDAESSVQMEPALLLVISLVAVVPFMLINAPTEELVFRGYSLDGIASRWGGAAAILATSLLFGAQHILFAATVPGMLVYFIAFTVWGLCAAIIVRRQGRLLPVVIAHWIVNIMMSSPAIILPILQLSGVIPVF</sequence>
<comment type="caution">
    <text evidence="3">The sequence shown here is derived from an EMBL/GenBank/DDBJ whole genome shotgun (WGS) entry which is preliminary data.</text>
</comment>
<keyword evidence="1" id="KW-0812">Transmembrane</keyword>
<dbReference type="GO" id="GO:0080120">
    <property type="term" value="P:CAAX-box protein maturation"/>
    <property type="evidence" value="ECO:0007669"/>
    <property type="project" value="UniProtKB-ARBA"/>
</dbReference>
<feature type="domain" description="CAAX prenyl protease 2/Lysostaphin resistance protein A-like" evidence="2">
    <location>
        <begin position="174"/>
        <end position="268"/>
    </location>
</feature>
<feature type="transmembrane region" description="Helical" evidence="1">
    <location>
        <begin position="256"/>
        <end position="279"/>
    </location>
</feature>